<comment type="subcellular location">
    <subcellularLocation>
        <location evidence="1">Cell inner membrane</location>
        <topology evidence="1">Multi-pass membrane protein</topology>
    </subcellularLocation>
</comment>
<keyword evidence="6 8" id="KW-1133">Transmembrane helix</keyword>
<evidence type="ECO:0000256" key="3">
    <source>
        <dbReference type="ARBA" id="ARBA00022475"/>
    </source>
</evidence>
<dbReference type="EMBL" id="BARU01021579">
    <property type="protein sequence ID" value="GAH47989.1"/>
    <property type="molecule type" value="Genomic_DNA"/>
</dbReference>
<reference evidence="10" key="1">
    <citation type="journal article" date="2014" name="Front. Microbiol.">
        <title>High frequency of phylogenetically diverse reductive dehalogenase-homologous genes in deep subseafloor sedimentary metagenomes.</title>
        <authorList>
            <person name="Kawai M."/>
            <person name="Futagami T."/>
            <person name="Toyoda A."/>
            <person name="Takaki Y."/>
            <person name="Nishi S."/>
            <person name="Hori S."/>
            <person name="Arai W."/>
            <person name="Tsubouchi T."/>
            <person name="Morono Y."/>
            <person name="Uchiyama I."/>
            <person name="Ito T."/>
            <person name="Fujiyama A."/>
            <person name="Inagaki F."/>
            <person name="Takami H."/>
        </authorList>
    </citation>
    <scope>NUCLEOTIDE SEQUENCE</scope>
    <source>
        <strain evidence="10">Expedition CK06-06</strain>
    </source>
</reference>
<dbReference type="Pfam" id="PF04290">
    <property type="entry name" value="DctQ"/>
    <property type="match status" value="1"/>
</dbReference>
<evidence type="ECO:0000256" key="4">
    <source>
        <dbReference type="ARBA" id="ARBA00022519"/>
    </source>
</evidence>
<evidence type="ECO:0000256" key="6">
    <source>
        <dbReference type="ARBA" id="ARBA00022989"/>
    </source>
</evidence>
<evidence type="ECO:0000259" key="9">
    <source>
        <dbReference type="Pfam" id="PF04290"/>
    </source>
</evidence>
<keyword evidence="5 8" id="KW-0812">Transmembrane</keyword>
<keyword evidence="4" id="KW-0997">Cell inner membrane</keyword>
<keyword evidence="7 8" id="KW-0472">Membrane</keyword>
<sequence length="191" mass="21295">MKPARYASRGAELTNVMAKIDKVLASMSSIGAGMGVVAIVIMVVVITVNVVARKTLDWAWLYVEEYSGYLLVLMVYLGLAYALRMGKHIRVELLVRRLSLRVSQGLELVTTLACLVTLCYLLTKSIDYLLFSLEWGVKSEWYSESIMWPFHLLVSIGLAMFILEMVGHFIRLVVTGAKEKMPTASTPTIGE</sequence>
<evidence type="ECO:0000256" key="1">
    <source>
        <dbReference type="ARBA" id="ARBA00004429"/>
    </source>
</evidence>
<evidence type="ECO:0000256" key="8">
    <source>
        <dbReference type="SAM" id="Phobius"/>
    </source>
</evidence>
<evidence type="ECO:0000256" key="7">
    <source>
        <dbReference type="ARBA" id="ARBA00023136"/>
    </source>
</evidence>
<feature type="transmembrane region" description="Helical" evidence="8">
    <location>
        <begin position="146"/>
        <end position="170"/>
    </location>
</feature>
<feature type="transmembrane region" description="Helical" evidence="8">
    <location>
        <begin position="66"/>
        <end position="84"/>
    </location>
</feature>
<feature type="transmembrane region" description="Helical" evidence="8">
    <location>
        <begin position="105"/>
        <end position="126"/>
    </location>
</feature>
<proteinExistence type="predicted"/>
<evidence type="ECO:0000313" key="10">
    <source>
        <dbReference type="EMBL" id="GAH47989.1"/>
    </source>
</evidence>
<organism evidence="10">
    <name type="scientific">marine sediment metagenome</name>
    <dbReference type="NCBI Taxonomy" id="412755"/>
    <lineage>
        <taxon>unclassified sequences</taxon>
        <taxon>metagenomes</taxon>
        <taxon>ecological metagenomes</taxon>
    </lineage>
</organism>
<dbReference type="AlphaFoldDB" id="X1H2C6"/>
<dbReference type="PANTHER" id="PTHR35011">
    <property type="entry name" value="2,3-DIKETO-L-GULONATE TRAP TRANSPORTER SMALL PERMEASE PROTEIN YIAM"/>
    <property type="match status" value="1"/>
</dbReference>
<dbReference type="InterPro" id="IPR007387">
    <property type="entry name" value="TRAP_DctQ"/>
</dbReference>
<name>X1H2C6_9ZZZZ</name>
<feature type="domain" description="Tripartite ATP-independent periplasmic transporters DctQ component" evidence="9">
    <location>
        <begin position="42"/>
        <end position="173"/>
    </location>
</feature>
<dbReference type="InterPro" id="IPR055348">
    <property type="entry name" value="DctQ"/>
</dbReference>
<feature type="transmembrane region" description="Helical" evidence="8">
    <location>
        <begin position="23"/>
        <end position="46"/>
    </location>
</feature>
<accession>X1H2C6</accession>
<keyword evidence="3" id="KW-1003">Cell membrane</keyword>
<keyword evidence="2" id="KW-0813">Transport</keyword>
<protein>
    <recommendedName>
        <fullName evidence="9">Tripartite ATP-independent periplasmic transporters DctQ component domain-containing protein</fullName>
    </recommendedName>
</protein>
<comment type="caution">
    <text evidence="10">The sequence shown here is derived from an EMBL/GenBank/DDBJ whole genome shotgun (WGS) entry which is preliminary data.</text>
</comment>
<evidence type="ECO:0000256" key="2">
    <source>
        <dbReference type="ARBA" id="ARBA00022448"/>
    </source>
</evidence>
<dbReference type="GO" id="GO:0005886">
    <property type="term" value="C:plasma membrane"/>
    <property type="evidence" value="ECO:0007669"/>
    <property type="project" value="UniProtKB-SubCell"/>
</dbReference>
<gene>
    <name evidence="10" type="ORF">S03H2_35305</name>
</gene>
<evidence type="ECO:0000256" key="5">
    <source>
        <dbReference type="ARBA" id="ARBA00022692"/>
    </source>
</evidence>